<organism evidence="2 3">
    <name type="scientific">Stephanodiscus triporus</name>
    <dbReference type="NCBI Taxonomy" id="2934178"/>
    <lineage>
        <taxon>Eukaryota</taxon>
        <taxon>Sar</taxon>
        <taxon>Stramenopiles</taxon>
        <taxon>Ochrophyta</taxon>
        <taxon>Bacillariophyta</taxon>
        <taxon>Coscinodiscophyceae</taxon>
        <taxon>Thalassiosirophycidae</taxon>
        <taxon>Stephanodiscales</taxon>
        <taxon>Stephanodiscaceae</taxon>
        <taxon>Stephanodiscus</taxon>
    </lineage>
</organism>
<sequence length="286" mass="31665">MKKCYKTVFAAVAVDAWTRLLPDVRGGWAIMLASRPSSWLDVADALFVFDLLLFGLGLRWVSHLYEKIKDSIAEGVSPMSAVTNIMASYRFMYLATGWSLVGLSMRIAYKVFVSSAIAPSVVLALAVGVSVYVNTNLFTSEAADMATLNKTDNPAMMNGIKAARNMSFCAISFLLFAVLRFIFWSTVVVPSDLVLPIKIVTVNKFLMPLALAKLLQSLDRRFLDAAMMVTKDSYIEKELKDVDALRALKEAEKSFYDKVAKVLRSSLILDILRYGIPIIMSVVKGT</sequence>
<keyword evidence="3" id="KW-1185">Reference proteome</keyword>
<feature type="transmembrane region" description="Helical" evidence="1">
    <location>
        <begin position="42"/>
        <end position="61"/>
    </location>
</feature>
<keyword evidence="1" id="KW-0812">Transmembrane</keyword>
<dbReference type="EMBL" id="JALLAZ020001843">
    <property type="protein sequence ID" value="KAL3761825.1"/>
    <property type="molecule type" value="Genomic_DNA"/>
</dbReference>
<feature type="transmembrane region" description="Helical" evidence="1">
    <location>
        <begin position="166"/>
        <end position="187"/>
    </location>
</feature>
<comment type="caution">
    <text evidence="2">The sequence shown here is derived from an EMBL/GenBank/DDBJ whole genome shotgun (WGS) entry which is preliminary data.</text>
</comment>
<proteinExistence type="predicted"/>
<feature type="transmembrane region" description="Helical" evidence="1">
    <location>
        <begin position="81"/>
        <end position="101"/>
    </location>
</feature>
<reference evidence="2 3" key="1">
    <citation type="submission" date="2024-10" db="EMBL/GenBank/DDBJ databases">
        <title>Updated reference genomes for cyclostephanoid diatoms.</title>
        <authorList>
            <person name="Roberts W.R."/>
            <person name="Alverson A.J."/>
        </authorList>
    </citation>
    <scope>NUCLEOTIDE SEQUENCE [LARGE SCALE GENOMIC DNA]</scope>
    <source>
        <strain evidence="2 3">AJA276-08</strain>
    </source>
</reference>
<evidence type="ECO:0000313" key="2">
    <source>
        <dbReference type="EMBL" id="KAL3761825.1"/>
    </source>
</evidence>
<keyword evidence="1" id="KW-1133">Transmembrane helix</keyword>
<keyword evidence="1" id="KW-0472">Membrane</keyword>
<name>A0ABD3MCK1_9STRA</name>
<accession>A0ABD3MCK1</accession>
<dbReference type="AlphaFoldDB" id="A0ABD3MCK1"/>
<protein>
    <submittedName>
        <fullName evidence="2">Uncharacterized protein</fullName>
    </submittedName>
</protein>
<feature type="transmembrane region" description="Helical" evidence="1">
    <location>
        <begin position="107"/>
        <end position="133"/>
    </location>
</feature>
<evidence type="ECO:0000256" key="1">
    <source>
        <dbReference type="SAM" id="Phobius"/>
    </source>
</evidence>
<dbReference type="Proteomes" id="UP001530315">
    <property type="component" value="Unassembled WGS sequence"/>
</dbReference>
<gene>
    <name evidence="2" type="ORF">ACHAW5_001933</name>
</gene>
<evidence type="ECO:0000313" key="3">
    <source>
        <dbReference type="Proteomes" id="UP001530315"/>
    </source>
</evidence>